<sequence length="377" mass="43269">MASSFTLVHTADLHLDLPVQGWKDAERLAERRLDYRSTFRRIIDLVQEREAAFLVIAGDFLEHGYVDRSTLDFVQAELDRIPDTRVIVAPGNHDPWRPDSCYRTIRWPESVHILSGEWEEHVFPEYDLYLYGKGFTDFVEREKSLPTLRGDGGRRLLVAHGTLLEQEAVTDYFPLLMPELAPLELDYVALGHIHQPATRRLDNERRTWIRYPGSPEALRWKETGERTVTVTTWDESGVRLEQVPVHSRRYEVEMVDVEGCETDRQVAAFIAGNIPPGQERHQCLRFILQGERPPETEFSPDRIAAELKAEGFFYVECLDRSVPGFDLERLQAGDGLVAAYIRRMEKKMETASPEERDILQAALHKGLALLMAEVESG</sequence>
<dbReference type="GO" id="GO:0004527">
    <property type="term" value="F:exonuclease activity"/>
    <property type="evidence" value="ECO:0007669"/>
    <property type="project" value="UniProtKB-KW"/>
</dbReference>
<dbReference type="AlphaFoldDB" id="A0A1G6KLG7"/>
<evidence type="ECO:0000313" key="3">
    <source>
        <dbReference type="EMBL" id="SDC31880.1"/>
    </source>
</evidence>
<dbReference type="Gene3D" id="3.60.21.10">
    <property type="match status" value="1"/>
</dbReference>
<keyword evidence="3" id="KW-0540">Nuclease</keyword>
<dbReference type="InterPro" id="IPR041796">
    <property type="entry name" value="Mre11_N"/>
</dbReference>
<dbReference type="Pfam" id="PF00149">
    <property type="entry name" value="Metallophos"/>
    <property type="match status" value="1"/>
</dbReference>
<dbReference type="RefSeq" id="WP_091567517.1">
    <property type="nucleotide sequence ID" value="NZ_FMZA01000006.1"/>
</dbReference>
<dbReference type="EMBL" id="FMZA01000006">
    <property type="protein sequence ID" value="SDC31880.1"/>
    <property type="molecule type" value="Genomic_DNA"/>
</dbReference>
<accession>A0A1G6KLG7</accession>
<dbReference type="InterPro" id="IPR029052">
    <property type="entry name" value="Metallo-depent_PP-like"/>
</dbReference>
<gene>
    <name evidence="3" type="ORF">SAMN04488112_10646</name>
</gene>
<dbReference type="CDD" id="cd00840">
    <property type="entry name" value="MPP_Mre11_N"/>
    <property type="match status" value="1"/>
</dbReference>
<dbReference type="STRING" id="1236220.SAMN04488112_10646"/>
<keyword evidence="3" id="KW-0269">Exonuclease</keyword>
<keyword evidence="1" id="KW-0378">Hydrolase</keyword>
<protein>
    <submittedName>
        <fullName evidence="3">DNA repair exonuclease SbcCD nuclease subunit</fullName>
    </submittedName>
</protein>
<dbReference type="InterPro" id="IPR050535">
    <property type="entry name" value="DNA_Repair-Maintenance_Comp"/>
</dbReference>
<keyword evidence="4" id="KW-1185">Reference proteome</keyword>
<dbReference type="OrthoDB" id="9773856at2"/>
<dbReference type="SUPFAM" id="SSF56300">
    <property type="entry name" value="Metallo-dependent phosphatases"/>
    <property type="match status" value="1"/>
</dbReference>
<dbReference type="Proteomes" id="UP000199387">
    <property type="component" value="Unassembled WGS sequence"/>
</dbReference>
<proteinExistence type="predicted"/>
<dbReference type="InterPro" id="IPR004843">
    <property type="entry name" value="Calcineurin-like_PHP"/>
</dbReference>
<organism evidence="3 4">
    <name type="scientific">Melghirimyces thermohalophilus</name>
    <dbReference type="NCBI Taxonomy" id="1236220"/>
    <lineage>
        <taxon>Bacteria</taxon>
        <taxon>Bacillati</taxon>
        <taxon>Bacillota</taxon>
        <taxon>Bacilli</taxon>
        <taxon>Bacillales</taxon>
        <taxon>Thermoactinomycetaceae</taxon>
        <taxon>Melghirimyces</taxon>
    </lineage>
</organism>
<reference evidence="3 4" key="1">
    <citation type="submission" date="2016-10" db="EMBL/GenBank/DDBJ databases">
        <authorList>
            <person name="de Groot N.N."/>
        </authorList>
    </citation>
    <scope>NUCLEOTIDE SEQUENCE [LARGE SCALE GENOMIC DNA]</scope>
    <source>
        <strain evidence="3 4">DSM 45514</strain>
    </source>
</reference>
<evidence type="ECO:0000259" key="2">
    <source>
        <dbReference type="Pfam" id="PF00149"/>
    </source>
</evidence>
<name>A0A1G6KLG7_9BACL</name>
<feature type="domain" description="Calcineurin-like phosphoesterase" evidence="2">
    <location>
        <begin position="6"/>
        <end position="196"/>
    </location>
</feature>
<dbReference type="PANTHER" id="PTHR30337">
    <property type="entry name" value="COMPONENT OF ATP-DEPENDENT DSDNA EXONUCLEASE"/>
    <property type="match status" value="1"/>
</dbReference>
<evidence type="ECO:0000256" key="1">
    <source>
        <dbReference type="ARBA" id="ARBA00022801"/>
    </source>
</evidence>
<evidence type="ECO:0000313" key="4">
    <source>
        <dbReference type="Proteomes" id="UP000199387"/>
    </source>
</evidence>